<evidence type="ECO:0000256" key="13">
    <source>
        <dbReference type="HAMAP-Rule" id="MF_01398"/>
    </source>
</evidence>
<dbReference type="Pfam" id="PF00430">
    <property type="entry name" value="ATP-synt_B"/>
    <property type="match status" value="1"/>
</dbReference>
<organism evidence="16 17">
    <name type="scientific">Kitasatospora kifunensis</name>
    <name type="common">Streptomyces kifunensis</name>
    <dbReference type="NCBI Taxonomy" id="58351"/>
    <lineage>
        <taxon>Bacteria</taxon>
        <taxon>Bacillati</taxon>
        <taxon>Actinomycetota</taxon>
        <taxon>Actinomycetes</taxon>
        <taxon>Kitasatosporales</taxon>
        <taxon>Streptomycetaceae</taxon>
        <taxon>Kitasatospora</taxon>
    </lineage>
</organism>
<comment type="subcellular location">
    <subcellularLocation>
        <location evidence="1 13">Cell membrane</location>
        <topology evidence="1 13">Single-pass membrane protein</topology>
    </subcellularLocation>
</comment>
<keyword evidence="8 13" id="KW-0406">Ion transport</keyword>
<evidence type="ECO:0000256" key="3">
    <source>
        <dbReference type="ARBA" id="ARBA00022448"/>
    </source>
</evidence>
<reference evidence="16 17" key="1">
    <citation type="submission" date="2020-08" db="EMBL/GenBank/DDBJ databases">
        <title>Sequencing the genomes of 1000 actinobacteria strains.</title>
        <authorList>
            <person name="Klenk H.-P."/>
        </authorList>
    </citation>
    <scope>NUCLEOTIDE SEQUENCE [LARGE SCALE GENOMIC DNA]</scope>
    <source>
        <strain evidence="16 17">DSM 41654</strain>
    </source>
</reference>
<evidence type="ECO:0000256" key="14">
    <source>
        <dbReference type="RuleBase" id="RU003848"/>
    </source>
</evidence>
<keyword evidence="5 13" id="KW-0812">Transmembrane</keyword>
<evidence type="ECO:0000313" key="17">
    <source>
        <dbReference type="Proteomes" id="UP000540506"/>
    </source>
</evidence>
<keyword evidence="9 13" id="KW-0472">Membrane</keyword>
<evidence type="ECO:0000256" key="10">
    <source>
        <dbReference type="ARBA" id="ARBA00023310"/>
    </source>
</evidence>
<evidence type="ECO:0000313" key="16">
    <source>
        <dbReference type="EMBL" id="MBB4921483.1"/>
    </source>
</evidence>
<evidence type="ECO:0000256" key="15">
    <source>
        <dbReference type="SAM" id="Coils"/>
    </source>
</evidence>
<dbReference type="PANTHER" id="PTHR33445">
    <property type="entry name" value="ATP SYNTHASE SUBUNIT B', CHLOROPLASTIC"/>
    <property type="match status" value="1"/>
</dbReference>
<dbReference type="GO" id="GO:0046933">
    <property type="term" value="F:proton-transporting ATP synthase activity, rotational mechanism"/>
    <property type="evidence" value="ECO:0007669"/>
    <property type="project" value="UniProtKB-UniRule"/>
</dbReference>
<dbReference type="HAMAP" id="MF_01398">
    <property type="entry name" value="ATP_synth_b_bprime"/>
    <property type="match status" value="1"/>
</dbReference>
<keyword evidence="17" id="KW-1185">Reference proteome</keyword>
<evidence type="ECO:0000256" key="12">
    <source>
        <dbReference type="ARBA" id="ARBA00025830"/>
    </source>
</evidence>
<gene>
    <name evidence="13" type="primary">atpF</name>
    <name evidence="16" type="ORF">FHR34_000476</name>
</gene>
<comment type="subunit">
    <text evidence="12 13">F-type ATPases have 2 components, F(1) - the catalytic core - and F(0) - the membrane proton channel. F(1) has five subunits: alpha(3), beta(3), gamma(1), delta(1), epsilon(1). F(0) has three main subunits: a(1), b(2) and c(10-14). The alpha and beta chains form an alternating ring which encloses part of the gamma chain. F(1) is attached to F(0) by a central stalk formed by the gamma and epsilon chains, while a peripheral stalk is formed by the delta and b chains.</text>
</comment>
<name>A0A7W7QXA7_KITKI</name>
<dbReference type="GO" id="GO:0045259">
    <property type="term" value="C:proton-transporting ATP synthase complex"/>
    <property type="evidence" value="ECO:0007669"/>
    <property type="project" value="UniProtKB-KW"/>
</dbReference>
<dbReference type="GO" id="GO:0005886">
    <property type="term" value="C:plasma membrane"/>
    <property type="evidence" value="ECO:0007669"/>
    <property type="project" value="UniProtKB-SubCell"/>
</dbReference>
<evidence type="ECO:0000256" key="7">
    <source>
        <dbReference type="ARBA" id="ARBA00022989"/>
    </source>
</evidence>
<dbReference type="InterPro" id="IPR002146">
    <property type="entry name" value="ATP_synth_b/b'su_bac/chlpt"/>
</dbReference>
<keyword evidence="15" id="KW-0175">Coiled coil</keyword>
<comment type="function">
    <text evidence="13">Component of the F(0) channel, it forms part of the peripheral stalk, linking F(1) to F(0).</text>
</comment>
<dbReference type="NCBIfam" id="NF004412">
    <property type="entry name" value="PRK05759.1-3"/>
    <property type="match status" value="1"/>
</dbReference>
<evidence type="ECO:0000256" key="11">
    <source>
        <dbReference type="ARBA" id="ARBA00025198"/>
    </source>
</evidence>
<sequence>MGMDTLTPKPAELIFGLICFFVIFGVLGKILLPRIEKTLAARADGIDGGAARAEAARAEAQALYEQYQAELATARHEAARIRQTAAEEGAVLVAAARAEGQRQRDQIVAVAKVQLEADRVVAEAELREDVIALATELASRVVGEPLGGLPRTRAIADEFFAETELKVTSTD</sequence>
<comment type="caution">
    <text evidence="16">The sequence shown here is derived from an EMBL/GenBank/DDBJ whole genome shotgun (WGS) entry which is preliminary data.</text>
</comment>
<dbReference type="PANTHER" id="PTHR33445:SF1">
    <property type="entry name" value="ATP SYNTHASE SUBUNIT B"/>
    <property type="match status" value="1"/>
</dbReference>
<keyword evidence="3 13" id="KW-0813">Transport</keyword>
<comment type="function">
    <text evidence="11 13">F(1)F(0) ATP synthase produces ATP from ADP in the presence of a proton or sodium gradient. F-type ATPases consist of two structural domains, F(1) containing the extramembraneous catalytic core and F(0) containing the membrane proton channel, linked together by a central stalk and a peripheral stalk. During catalysis, ATP synthesis in the catalytic domain of F(1) is coupled via a rotary mechanism of the central stalk subunits to proton translocation.</text>
</comment>
<dbReference type="Proteomes" id="UP000540506">
    <property type="component" value="Unassembled WGS sequence"/>
</dbReference>
<protein>
    <recommendedName>
        <fullName evidence="13">ATP synthase subunit b</fullName>
    </recommendedName>
    <alternativeName>
        <fullName evidence="13">ATP synthase F(0) sector subunit b</fullName>
    </alternativeName>
    <alternativeName>
        <fullName evidence="13">ATPase subunit I</fullName>
    </alternativeName>
    <alternativeName>
        <fullName evidence="13">F-type ATPase subunit b</fullName>
        <shortName evidence="13">F-ATPase subunit b</shortName>
    </alternativeName>
</protein>
<evidence type="ECO:0000256" key="1">
    <source>
        <dbReference type="ARBA" id="ARBA00004162"/>
    </source>
</evidence>
<keyword evidence="13" id="KW-1003">Cell membrane</keyword>
<accession>A0A7W7QXA7</accession>
<evidence type="ECO:0000256" key="5">
    <source>
        <dbReference type="ARBA" id="ARBA00022692"/>
    </source>
</evidence>
<feature type="coiled-coil region" evidence="15">
    <location>
        <begin position="50"/>
        <end position="84"/>
    </location>
</feature>
<dbReference type="GO" id="GO:0046961">
    <property type="term" value="F:proton-transporting ATPase activity, rotational mechanism"/>
    <property type="evidence" value="ECO:0007669"/>
    <property type="project" value="TreeGrafter"/>
</dbReference>
<dbReference type="InterPro" id="IPR028987">
    <property type="entry name" value="ATP_synth_B-like_membr_sf"/>
</dbReference>
<keyword evidence="10 13" id="KW-0066">ATP synthesis</keyword>
<evidence type="ECO:0000256" key="8">
    <source>
        <dbReference type="ARBA" id="ARBA00023065"/>
    </source>
</evidence>
<dbReference type="EMBL" id="JACHJV010000001">
    <property type="protein sequence ID" value="MBB4921483.1"/>
    <property type="molecule type" value="Genomic_DNA"/>
</dbReference>
<dbReference type="AlphaFoldDB" id="A0A7W7QXA7"/>
<dbReference type="SUPFAM" id="SSF81573">
    <property type="entry name" value="F1F0 ATP synthase subunit B, membrane domain"/>
    <property type="match status" value="1"/>
</dbReference>
<evidence type="ECO:0000256" key="4">
    <source>
        <dbReference type="ARBA" id="ARBA00022547"/>
    </source>
</evidence>
<keyword evidence="7 13" id="KW-1133">Transmembrane helix</keyword>
<evidence type="ECO:0000256" key="9">
    <source>
        <dbReference type="ARBA" id="ARBA00023136"/>
    </source>
</evidence>
<evidence type="ECO:0000256" key="6">
    <source>
        <dbReference type="ARBA" id="ARBA00022781"/>
    </source>
</evidence>
<dbReference type="InterPro" id="IPR050059">
    <property type="entry name" value="ATP_synthase_B_chain"/>
</dbReference>
<comment type="similarity">
    <text evidence="2 13 14">Belongs to the ATPase B chain family.</text>
</comment>
<proteinExistence type="inferred from homology"/>
<keyword evidence="6 13" id="KW-0375">Hydrogen ion transport</keyword>
<feature type="transmembrane region" description="Helical" evidence="13">
    <location>
        <begin position="13"/>
        <end position="32"/>
    </location>
</feature>
<evidence type="ECO:0000256" key="2">
    <source>
        <dbReference type="ARBA" id="ARBA00005513"/>
    </source>
</evidence>
<dbReference type="CDD" id="cd06503">
    <property type="entry name" value="ATP-synt_Fo_b"/>
    <property type="match status" value="1"/>
</dbReference>
<keyword evidence="4 13" id="KW-0138">CF(0)</keyword>